<proteinExistence type="predicted"/>
<reference evidence="2 3" key="1">
    <citation type="journal article" date="2006" name="Genome Biol.">
        <title>Genomic analysis reveals that Pseudomonas aeruginosa virulence is combinatorial.</title>
        <authorList>
            <person name="Lee D.G."/>
            <person name="Urbach J.M."/>
            <person name="Wu G."/>
            <person name="Liberati N.T."/>
            <person name="Feinbaum R.L."/>
            <person name="Miyata S."/>
            <person name="Diggins L.T."/>
            <person name="He J."/>
            <person name="Saucier M."/>
            <person name="Deziel E."/>
            <person name="Friedman L."/>
            <person name="Li L."/>
            <person name="Grills G."/>
            <person name="Montgomery K."/>
            <person name="Kucherlapati R."/>
            <person name="Rahme L.G."/>
            <person name="Ausubel F.M."/>
        </authorList>
    </citation>
    <scope>NUCLEOTIDE SEQUENCE [LARGE SCALE GENOMIC DNA]</scope>
    <source>
        <strain evidence="2 3">UCBPP-PA14</strain>
    </source>
</reference>
<protein>
    <submittedName>
        <fullName evidence="2">Uncharacterized protein</fullName>
    </submittedName>
</protein>
<feature type="compositionally biased region" description="Basic and acidic residues" evidence="1">
    <location>
        <begin position="1"/>
        <end position="17"/>
    </location>
</feature>
<feature type="region of interest" description="Disordered" evidence="1">
    <location>
        <begin position="1"/>
        <end position="45"/>
    </location>
</feature>
<evidence type="ECO:0000256" key="1">
    <source>
        <dbReference type="SAM" id="MobiDB-lite"/>
    </source>
</evidence>
<accession>A0A0H2ZCL6</accession>
<dbReference type="Proteomes" id="UP000000653">
    <property type="component" value="Chromosome"/>
</dbReference>
<organism evidence="2 3">
    <name type="scientific">Pseudomonas aeruginosa (strain UCBPP-PA14)</name>
    <dbReference type="NCBI Taxonomy" id="208963"/>
    <lineage>
        <taxon>Bacteria</taxon>
        <taxon>Pseudomonadati</taxon>
        <taxon>Pseudomonadota</taxon>
        <taxon>Gammaproteobacteria</taxon>
        <taxon>Pseudomonadales</taxon>
        <taxon>Pseudomonadaceae</taxon>
        <taxon>Pseudomonas</taxon>
    </lineage>
</organism>
<evidence type="ECO:0000313" key="2">
    <source>
        <dbReference type="EMBL" id="ABJ12007.1"/>
    </source>
</evidence>
<sequence length="74" mass="8160">MRDEDDIHEPEHDHLLDNEYLEDEFDAASAEDYADGGEESEAGPAWQPCACCEDVLVARDADGHYVCAECAALD</sequence>
<dbReference type="KEGG" id="pau:PA14_28240"/>
<dbReference type="HOGENOM" id="CLU_2772648_0_0_6"/>
<dbReference type="EMBL" id="CP000438">
    <property type="protein sequence ID" value="ABJ12007.1"/>
    <property type="molecule type" value="Genomic_DNA"/>
</dbReference>
<dbReference type="BioCyc" id="PAER208963:G1G74-2356-MONOMER"/>
<evidence type="ECO:0000313" key="3">
    <source>
        <dbReference type="Proteomes" id="UP000000653"/>
    </source>
</evidence>
<gene>
    <name evidence="2" type="ordered locus">PA14_28240</name>
</gene>
<dbReference type="AlphaFoldDB" id="A0A0H2ZCL6"/>
<dbReference type="RefSeq" id="WP_003090833.1">
    <property type="nucleotide sequence ID" value="NC_008463.1"/>
</dbReference>
<feature type="compositionally biased region" description="Acidic residues" evidence="1">
    <location>
        <begin position="32"/>
        <end position="41"/>
    </location>
</feature>
<name>A0A0H2ZCL6_PSEAB</name>